<organism evidence="2 3">
    <name type="scientific">Quillaja saponaria</name>
    <name type="common">Soap bark tree</name>
    <dbReference type="NCBI Taxonomy" id="32244"/>
    <lineage>
        <taxon>Eukaryota</taxon>
        <taxon>Viridiplantae</taxon>
        <taxon>Streptophyta</taxon>
        <taxon>Embryophyta</taxon>
        <taxon>Tracheophyta</taxon>
        <taxon>Spermatophyta</taxon>
        <taxon>Magnoliopsida</taxon>
        <taxon>eudicotyledons</taxon>
        <taxon>Gunneridae</taxon>
        <taxon>Pentapetalae</taxon>
        <taxon>rosids</taxon>
        <taxon>fabids</taxon>
        <taxon>Fabales</taxon>
        <taxon>Quillajaceae</taxon>
        <taxon>Quillaja</taxon>
    </lineage>
</organism>
<feature type="region of interest" description="Disordered" evidence="1">
    <location>
        <begin position="155"/>
        <end position="186"/>
    </location>
</feature>
<accession>A0AAD7VFY7</accession>
<proteinExistence type="predicted"/>
<dbReference type="EMBL" id="JARAOO010000003">
    <property type="protein sequence ID" value="KAJ7974422.1"/>
    <property type="molecule type" value="Genomic_DNA"/>
</dbReference>
<name>A0AAD7VFY7_QUISA</name>
<dbReference type="AlphaFoldDB" id="A0AAD7VFY7"/>
<feature type="compositionally biased region" description="Low complexity" evidence="1">
    <location>
        <begin position="155"/>
        <end position="171"/>
    </location>
</feature>
<evidence type="ECO:0000256" key="1">
    <source>
        <dbReference type="SAM" id="MobiDB-lite"/>
    </source>
</evidence>
<evidence type="ECO:0000313" key="3">
    <source>
        <dbReference type="Proteomes" id="UP001163823"/>
    </source>
</evidence>
<keyword evidence="2" id="KW-0401">Integrin</keyword>
<sequence length="186" mass="20723">MLGFERVYGLNGQSQMGFEAEKTIRSLQKPEASSLPEYSMDSDRDKDQDFLWMGNSKSNVCTEVETDQESGGSSEEMESPKSVTKVRRQGKNKFAHLHSQILRIREEDSHIGHDFGEGISTKEKVATFFAGGSPKHYQQAHRVASPVEVVLFSRPTSLPSSPLSGKTTTPTRLNSSLQTIYRGTKH</sequence>
<dbReference type="KEGG" id="qsa:O6P43_004497"/>
<evidence type="ECO:0000313" key="2">
    <source>
        <dbReference type="EMBL" id="KAJ7974422.1"/>
    </source>
</evidence>
<protein>
    <submittedName>
        <fullName evidence="2">Integrin beta-like protein</fullName>
    </submittedName>
</protein>
<reference evidence="2" key="1">
    <citation type="journal article" date="2023" name="Science">
        <title>Elucidation of the pathway for biosynthesis of saponin adjuvants from the soapbark tree.</title>
        <authorList>
            <person name="Reed J."/>
            <person name="Orme A."/>
            <person name="El-Demerdash A."/>
            <person name="Owen C."/>
            <person name="Martin L.B.B."/>
            <person name="Misra R.C."/>
            <person name="Kikuchi S."/>
            <person name="Rejzek M."/>
            <person name="Martin A.C."/>
            <person name="Harkess A."/>
            <person name="Leebens-Mack J."/>
            <person name="Louveau T."/>
            <person name="Stephenson M.J."/>
            <person name="Osbourn A."/>
        </authorList>
    </citation>
    <scope>NUCLEOTIDE SEQUENCE</scope>
    <source>
        <strain evidence="2">S10</strain>
    </source>
</reference>
<comment type="caution">
    <text evidence="2">The sequence shown here is derived from an EMBL/GenBank/DDBJ whole genome shotgun (WGS) entry which is preliminary data.</text>
</comment>
<dbReference type="GO" id="GO:0007229">
    <property type="term" value="P:integrin-mediated signaling pathway"/>
    <property type="evidence" value="ECO:0007669"/>
    <property type="project" value="UniProtKB-KW"/>
</dbReference>
<feature type="compositionally biased region" description="Polar residues" evidence="1">
    <location>
        <begin position="172"/>
        <end position="186"/>
    </location>
</feature>
<keyword evidence="3" id="KW-1185">Reference proteome</keyword>
<dbReference type="Proteomes" id="UP001163823">
    <property type="component" value="Chromosome 3"/>
</dbReference>
<gene>
    <name evidence="2" type="ORF">O6P43_004497</name>
</gene>
<feature type="region of interest" description="Disordered" evidence="1">
    <location>
        <begin position="21"/>
        <end position="89"/>
    </location>
</feature>